<feature type="domain" description="RNA polymerase sigma-70 region 2" evidence="5">
    <location>
        <begin position="15"/>
        <end position="80"/>
    </location>
</feature>
<dbReference type="RefSeq" id="WP_113875426.1">
    <property type="nucleotide sequence ID" value="NZ_QNRF01000009.1"/>
</dbReference>
<dbReference type="InterPro" id="IPR013325">
    <property type="entry name" value="RNA_pol_sigma_r2"/>
</dbReference>
<dbReference type="SUPFAM" id="SSF88946">
    <property type="entry name" value="Sigma2 domain of RNA polymerase sigma factors"/>
    <property type="match status" value="1"/>
</dbReference>
<evidence type="ECO:0000259" key="6">
    <source>
        <dbReference type="Pfam" id="PF08281"/>
    </source>
</evidence>
<dbReference type="EMBL" id="QNRF01000009">
    <property type="protein sequence ID" value="RBO80024.1"/>
    <property type="molecule type" value="Genomic_DNA"/>
</dbReference>
<evidence type="ECO:0000256" key="4">
    <source>
        <dbReference type="ARBA" id="ARBA00023163"/>
    </source>
</evidence>
<keyword evidence="8" id="KW-1185">Reference proteome</keyword>
<dbReference type="PANTHER" id="PTHR43133:SF63">
    <property type="entry name" value="RNA POLYMERASE SIGMA FACTOR FECI-RELATED"/>
    <property type="match status" value="1"/>
</dbReference>
<evidence type="ECO:0000256" key="2">
    <source>
        <dbReference type="ARBA" id="ARBA00023015"/>
    </source>
</evidence>
<dbReference type="Gene3D" id="1.10.1740.10">
    <property type="match status" value="1"/>
</dbReference>
<keyword evidence="2" id="KW-0805">Transcription regulation</keyword>
<dbReference type="Proteomes" id="UP000252086">
    <property type="component" value="Unassembled WGS sequence"/>
</dbReference>
<dbReference type="Pfam" id="PF04542">
    <property type="entry name" value="Sigma70_r2"/>
    <property type="match status" value="1"/>
</dbReference>
<evidence type="ECO:0000256" key="3">
    <source>
        <dbReference type="ARBA" id="ARBA00023082"/>
    </source>
</evidence>
<dbReference type="Gene3D" id="1.10.10.10">
    <property type="entry name" value="Winged helix-like DNA-binding domain superfamily/Winged helix DNA-binding domain"/>
    <property type="match status" value="1"/>
</dbReference>
<protein>
    <submittedName>
        <fullName evidence="7">RNA polymerase sigma-70 factor (ECF subfamily)</fullName>
    </submittedName>
</protein>
<dbReference type="OrthoDB" id="9797134at2"/>
<dbReference type="InterPro" id="IPR013249">
    <property type="entry name" value="RNA_pol_sigma70_r4_t2"/>
</dbReference>
<organism evidence="7 8">
    <name type="scientific">Marinomonas aquiplantarum</name>
    <dbReference type="NCBI Taxonomy" id="491951"/>
    <lineage>
        <taxon>Bacteria</taxon>
        <taxon>Pseudomonadati</taxon>
        <taxon>Pseudomonadota</taxon>
        <taxon>Gammaproteobacteria</taxon>
        <taxon>Oceanospirillales</taxon>
        <taxon>Oceanospirillaceae</taxon>
        <taxon>Marinomonas</taxon>
    </lineage>
</organism>
<proteinExistence type="inferred from homology"/>
<dbReference type="GO" id="GO:0006352">
    <property type="term" value="P:DNA-templated transcription initiation"/>
    <property type="evidence" value="ECO:0007669"/>
    <property type="project" value="InterPro"/>
</dbReference>
<evidence type="ECO:0000256" key="1">
    <source>
        <dbReference type="ARBA" id="ARBA00010641"/>
    </source>
</evidence>
<dbReference type="InterPro" id="IPR036388">
    <property type="entry name" value="WH-like_DNA-bd_sf"/>
</dbReference>
<evidence type="ECO:0000313" key="8">
    <source>
        <dbReference type="Proteomes" id="UP000252086"/>
    </source>
</evidence>
<dbReference type="Pfam" id="PF08281">
    <property type="entry name" value="Sigma70_r4_2"/>
    <property type="match status" value="1"/>
</dbReference>
<reference evidence="7 8" key="1">
    <citation type="submission" date="2018-06" db="EMBL/GenBank/DDBJ databases">
        <title>Genomic Encyclopedia of Type Strains, Phase III (KMG-III): the genomes of soil and plant-associated and newly described type strains.</title>
        <authorList>
            <person name="Whitman W."/>
        </authorList>
    </citation>
    <scope>NUCLEOTIDE SEQUENCE [LARGE SCALE GENOMIC DNA]</scope>
    <source>
        <strain evidence="7 8">CECT 7732</strain>
    </source>
</reference>
<dbReference type="PANTHER" id="PTHR43133">
    <property type="entry name" value="RNA POLYMERASE ECF-TYPE SIGMA FACTO"/>
    <property type="match status" value="1"/>
</dbReference>
<name>A0A366CUP6_9GAMM</name>
<dbReference type="SUPFAM" id="SSF88659">
    <property type="entry name" value="Sigma3 and sigma4 domains of RNA polymerase sigma factors"/>
    <property type="match status" value="1"/>
</dbReference>
<dbReference type="InterPro" id="IPR013324">
    <property type="entry name" value="RNA_pol_sigma_r3/r4-like"/>
</dbReference>
<gene>
    <name evidence="7" type="ORF">DFP76_10976</name>
</gene>
<evidence type="ECO:0000259" key="5">
    <source>
        <dbReference type="Pfam" id="PF04542"/>
    </source>
</evidence>
<dbReference type="InterPro" id="IPR014284">
    <property type="entry name" value="RNA_pol_sigma-70_dom"/>
</dbReference>
<feature type="domain" description="RNA polymerase sigma factor 70 region 4 type 2" evidence="6">
    <location>
        <begin position="112"/>
        <end position="163"/>
    </location>
</feature>
<evidence type="ECO:0000313" key="7">
    <source>
        <dbReference type="EMBL" id="RBO80024.1"/>
    </source>
</evidence>
<dbReference type="InterPro" id="IPR007627">
    <property type="entry name" value="RNA_pol_sigma70_r2"/>
</dbReference>
<keyword evidence="3" id="KW-0731">Sigma factor</keyword>
<comment type="caution">
    <text evidence="7">The sequence shown here is derived from an EMBL/GenBank/DDBJ whole genome shotgun (WGS) entry which is preliminary data.</text>
</comment>
<dbReference type="NCBIfam" id="TIGR02937">
    <property type="entry name" value="sigma70-ECF"/>
    <property type="match status" value="1"/>
</dbReference>
<comment type="similarity">
    <text evidence="1">Belongs to the sigma-70 factor family. ECF subfamily.</text>
</comment>
<accession>A0A366CUP6</accession>
<dbReference type="AlphaFoldDB" id="A0A366CUP6"/>
<sequence>MSPEQENAQRVGDIYIEHHQWLKGWIRKKLGCNELAADLTQDTFVRLLKKSNASWNSREPKGLLATIARGLFIDHWRRKQIEQAWLESLANLEEDFQPSAEHSAEMIEVLCQLDAVIAKMPMKVANTLILSQLHGLTYREIAEHLSVSERMVKRYMAQAMLQCVMLQSELSL</sequence>
<dbReference type="InterPro" id="IPR039425">
    <property type="entry name" value="RNA_pol_sigma-70-like"/>
</dbReference>
<dbReference type="GO" id="GO:0003677">
    <property type="term" value="F:DNA binding"/>
    <property type="evidence" value="ECO:0007669"/>
    <property type="project" value="InterPro"/>
</dbReference>
<dbReference type="GO" id="GO:0016987">
    <property type="term" value="F:sigma factor activity"/>
    <property type="evidence" value="ECO:0007669"/>
    <property type="project" value="UniProtKB-KW"/>
</dbReference>
<keyword evidence="4" id="KW-0804">Transcription</keyword>